<gene>
    <name evidence="1" type="ORF">HAX54_030330</name>
</gene>
<dbReference type="Proteomes" id="UP000823775">
    <property type="component" value="Unassembled WGS sequence"/>
</dbReference>
<reference evidence="1 2" key="1">
    <citation type="journal article" date="2021" name="BMC Genomics">
        <title>Datura genome reveals duplications of psychoactive alkaloid biosynthetic genes and high mutation rate following tissue culture.</title>
        <authorList>
            <person name="Rajewski A."/>
            <person name="Carter-House D."/>
            <person name="Stajich J."/>
            <person name="Litt A."/>
        </authorList>
    </citation>
    <scope>NUCLEOTIDE SEQUENCE [LARGE SCALE GENOMIC DNA]</scope>
    <source>
        <strain evidence="1">AR-01</strain>
    </source>
</reference>
<sequence length="120" mass="13808">MCLVFTLVTERPVNVGVEEEVDYSPRHDPKGLDVTKTKEHEGLDGLVLSISEYNACIDNILSHMYDIQMLHLRMSEVIEELLKQLNIDYPLSEHSRALCRVRPNFEESFDDDDANDDEQA</sequence>
<comment type="caution">
    <text evidence="1">The sequence shown here is derived from an EMBL/GenBank/DDBJ whole genome shotgun (WGS) entry which is preliminary data.</text>
</comment>
<name>A0ABS8V7K0_DATST</name>
<proteinExistence type="predicted"/>
<evidence type="ECO:0000313" key="2">
    <source>
        <dbReference type="Proteomes" id="UP000823775"/>
    </source>
</evidence>
<dbReference type="EMBL" id="JACEIK010003797">
    <property type="protein sequence ID" value="MCD9643153.1"/>
    <property type="molecule type" value="Genomic_DNA"/>
</dbReference>
<keyword evidence="2" id="KW-1185">Reference proteome</keyword>
<protein>
    <submittedName>
        <fullName evidence="1">Uncharacterized protein</fullName>
    </submittedName>
</protein>
<accession>A0ABS8V7K0</accession>
<organism evidence="1 2">
    <name type="scientific">Datura stramonium</name>
    <name type="common">Jimsonweed</name>
    <name type="synonym">Common thornapple</name>
    <dbReference type="NCBI Taxonomy" id="4076"/>
    <lineage>
        <taxon>Eukaryota</taxon>
        <taxon>Viridiplantae</taxon>
        <taxon>Streptophyta</taxon>
        <taxon>Embryophyta</taxon>
        <taxon>Tracheophyta</taxon>
        <taxon>Spermatophyta</taxon>
        <taxon>Magnoliopsida</taxon>
        <taxon>eudicotyledons</taxon>
        <taxon>Gunneridae</taxon>
        <taxon>Pentapetalae</taxon>
        <taxon>asterids</taxon>
        <taxon>lamiids</taxon>
        <taxon>Solanales</taxon>
        <taxon>Solanaceae</taxon>
        <taxon>Solanoideae</taxon>
        <taxon>Datureae</taxon>
        <taxon>Datura</taxon>
    </lineage>
</organism>
<evidence type="ECO:0000313" key="1">
    <source>
        <dbReference type="EMBL" id="MCD9643153.1"/>
    </source>
</evidence>